<name>A0A1Z4KGP6_ANAVA</name>
<dbReference type="Gene3D" id="3.30.420.130">
    <property type="entry name" value="Dinitrogenase iron-molybdenum cofactor biosynthesis domain"/>
    <property type="match status" value="1"/>
</dbReference>
<dbReference type="NCBIfam" id="TIGR02663">
    <property type="entry name" value="nifX"/>
    <property type="match status" value="1"/>
</dbReference>
<dbReference type="GO" id="GO:0009399">
    <property type="term" value="P:nitrogen fixation"/>
    <property type="evidence" value="ECO:0007669"/>
    <property type="project" value="InterPro"/>
</dbReference>
<dbReference type="PANTHER" id="PTHR33937">
    <property type="entry name" value="IRON-MOLYBDENUM PROTEIN-RELATED-RELATED"/>
    <property type="match status" value="1"/>
</dbReference>
<feature type="domain" description="Dinitrogenase iron-molybdenum cofactor biosynthesis" evidence="4">
    <location>
        <begin position="74"/>
        <end position="130"/>
    </location>
</feature>
<feature type="compositionally biased region" description="Basic and acidic residues" evidence="3">
    <location>
        <begin position="44"/>
        <end position="78"/>
    </location>
</feature>
<evidence type="ECO:0000313" key="5">
    <source>
        <dbReference type="EMBL" id="BAY68156.1"/>
    </source>
</evidence>
<proteinExistence type="inferred from homology"/>
<keyword evidence="2" id="KW-0535">Nitrogen fixation</keyword>
<evidence type="ECO:0000256" key="1">
    <source>
        <dbReference type="ARBA" id="ARBA00010285"/>
    </source>
</evidence>
<evidence type="ECO:0000259" key="4">
    <source>
        <dbReference type="Pfam" id="PF02579"/>
    </source>
</evidence>
<gene>
    <name evidence="5" type="ORF">NIES23_09400</name>
</gene>
<dbReference type="SUPFAM" id="SSF53146">
    <property type="entry name" value="Nitrogenase accessory factor-like"/>
    <property type="match status" value="1"/>
</dbReference>
<dbReference type="GO" id="GO:0051540">
    <property type="term" value="F:metal cluster binding"/>
    <property type="evidence" value="ECO:0007669"/>
    <property type="project" value="InterPro"/>
</dbReference>
<dbReference type="InterPro" id="IPR013480">
    <property type="entry name" value="NifX"/>
</dbReference>
<dbReference type="InterPro" id="IPR036105">
    <property type="entry name" value="DiNase_FeMo-co_biosyn_sf"/>
</dbReference>
<protein>
    <submittedName>
        <fullName evidence="5">Nitrogen fixation protein NifX homolog</fullName>
    </submittedName>
</protein>
<dbReference type="AlphaFoldDB" id="A0A1Z4KGP6"/>
<dbReference type="PANTHER" id="PTHR33937:SF1">
    <property type="entry name" value="IRON-MOLIBDENUM COFACTOR PROCESSING PROTEIN"/>
    <property type="match status" value="1"/>
</dbReference>
<evidence type="ECO:0000313" key="6">
    <source>
        <dbReference type="Proteomes" id="UP000217507"/>
    </source>
</evidence>
<dbReference type="InterPro" id="IPR034169">
    <property type="entry name" value="NifX-like"/>
</dbReference>
<organism evidence="5 6">
    <name type="scientific">Trichormus variabilis NIES-23</name>
    <dbReference type="NCBI Taxonomy" id="1973479"/>
    <lineage>
        <taxon>Bacteria</taxon>
        <taxon>Bacillati</taxon>
        <taxon>Cyanobacteriota</taxon>
        <taxon>Cyanophyceae</taxon>
        <taxon>Nostocales</taxon>
        <taxon>Nostocaceae</taxon>
        <taxon>Trichormus</taxon>
    </lineage>
</organism>
<dbReference type="InterPro" id="IPR051840">
    <property type="entry name" value="NifX/NifY_domain"/>
</dbReference>
<evidence type="ECO:0000256" key="2">
    <source>
        <dbReference type="ARBA" id="ARBA00023231"/>
    </source>
</evidence>
<reference evidence="5 6" key="1">
    <citation type="submission" date="2017-06" db="EMBL/GenBank/DDBJ databases">
        <title>Genome sequencing of cyanobaciteial culture collection at National Institute for Environmental Studies (NIES).</title>
        <authorList>
            <person name="Hirose Y."/>
            <person name="Shimura Y."/>
            <person name="Fujisawa T."/>
            <person name="Nakamura Y."/>
            <person name="Kawachi M."/>
        </authorList>
    </citation>
    <scope>NUCLEOTIDE SEQUENCE [LARGE SCALE GENOMIC DNA]</scope>
    <source>
        <strain evidence="5 6">NIES-23</strain>
    </source>
</reference>
<dbReference type="CDD" id="cd00853">
    <property type="entry name" value="NifX"/>
    <property type="match status" value="1"/>
</dbReference>
<sequence>MKIAFATSDRINVDAHFGWAQEIDVYEISDGGYEFIETLSFNKETPKPSEDTTEKSEGDCKHGKSDCKKAKKEEEQKPKVQNGESDDKVAQKIAALSDCKIVYVASIGGTAAAKLIKKGVMPVKPRSKKEDIIYLLNRLVQTLKGNPPPWLRKALRQNQESIGELESV</sequence>
<dbReference type="EMBL" id="AP018216">
    <property type="protein sequence ID" value="BAY68156.1"/>
    <property type="molecule type" value="Genomic_DNA"/>
</dbReference>
<dbReference type="Pfam" id="PF02579">
    <property type="entry name" value="Nitro_FeMo-Co"/>
    <property type="match status" value="1"/>
</dbReference>
<dbReference type="Proteomes" id="UP000217507">
    <property type="component" value="Chromosome"/>
</dbReference>
<evidence type="ECO:0000256" key="3">
    <source>
        <dbReference type="SAM" id="MobiDB-lite"/>
    </source>
</evidence>
<dbReference type="InterPro" id="IPR003731">
    <property type="entry name" value="Di-Nase_FeMo-co_biosynth"/>
</dbReference>
<comment type="similarity">
    <text evidence="1">Belongs to the NifX/NifY family.</text>
</comment>
<feature type="region of interest" description="Disordered" evidence="3">
    <location>
        <begin position="43"/>
        <end position="87"/>
    </location>
</feature>
<accession>A0A1Z4KGP6</accession>